<organism evidence="1 2">
    <name type="scientific">Chryseobacterium arthrosphaerae</name>
    <dbReference type="NCBI Taxonomy" id="651561"/>
    <lineage>
        <taxon>Bacteria</taxon>
        <taxon>Pseudomonadati</taxon>
        <taxon>Bacteroidota</taxon>
        <taxon>Flavobacteriia</taxon>
        <taxon>Flavobacteriales</taxon>
        <taxon>Weeksellaceae</taxon>
        <taxon>Chryseobacterium group</taxon>
        <taxon>Chryseobacterium</taxon>
    </lineage>
</organism>
<dbReference type="EMBL" id="MAYG01000023">
    <property type="protein sequence ID" value="OCA70166.1"/>
    <property type="molecule type" value="Genomic_DNA"/>
</dbReference>
<gene>
    <name evidence="1" type="ORF">BBI00_20215</name>
</gene>
<protein>
    <submittedName>
        <fullName evidence="1">Uncharacterized protein</fullName>
    </submittedName>
</protein>
<name>A0A1B8ZF56_9FLAO</name>
<dbReference type="Proteomes" id="UP000093432">
    <property type="component" value="Unassembled WGS sequence"/>
</dbReference>
<evidence type="ECO:0000313" key="2">
    <source>
        <dbReference type="Proteomes" id="UP000093432"/>
    </source>
</evidence>
<reference evidence="2" key="1">
    <citation type="submission" date="2016-07" db="EMBL/GenBank/DDBJ databases">
        <authorList>
            <person name="Florea S."/>
            <person name="Webb J.S."/>
            <person name="Jaromczyk J."/>
            <person name="Schardl C.L."/>
        </authorList>
    </citation>
    <scope>NUCLEOTIDE SEQUENCE [LARGE SCALE GENOMIC DNA]</scope>
    <source>
        <strain evidence="2">CC-VM-7</strain>
    </source>
</reference>
<dbReference type="RefSeq" id="WP_065400662.1">
    <property type="nucleotide sequence ID" value="NZ_MAYG01000023.1"/>
</dbReference>
<evidence type="ECO:0000313" key="1">
    <source>
        <dbReference type="EMBL" id="OCA70166.1"/>
    </source>
</evidence>
<proteinExistence type="predicted"/>
<accession>A0A1B8ZF56</accession>
<dbReference type="OrthoDB" id="1270542at2"/>
<sequence length="60" mass="7308">MKKDFTHREKHKLPLTFKYIDVVKSKSREKKHFSITVPCEKYKTDSYSKLNPYKFLTRLV</sequence>
<comment type="caution">
    <text evidence="1">The sequence shown here is derived from an EMBL/GenBank/DDBJ whole genome shotgun (WGS) entry which is preliminary data.</text>
</comment>
<dbReference type="AlphaFoldDB" id="A0A1B8ZF56"/>
<dbReference type="STRING" id="651561.BBI00_20215"/>